<feature type="compositionally biased region" description="Basic and acidic residues" evidence="7">
    <location>
        <begin position="42"/>
        <end position="53"/>
    </location>
</feature>
<dbReference type="AlphaFoldDB" id="A0A8J7RFQ2"/>
<feature type="region of interest" description="Disordered" evidence="7">
    <location>
        <begin position="33"/>
        <end position="55"/>
    </location>
</feature>
<dbReference type="InterPro" id="IPR001678">
    <property type="entry name" value="MeTrfase_RsmB-F_NOP2_dom"/>
</dbReference>
<protein>
    <submittedName>
        <fullName evidence="9">NOL1/NOP2/sun family putative RNA methylase</fullName>
    </submittedName>
</protein>
<sequence length="324" mass="36892">MGLKLTSSLRDIKKMRQMKDKIRKEDKIELDLSKSNNNLKNDSNDELDKKNDEDNNTVDFQNYKYIRVNTLQITPEELKKRLENKKIVLEDTFLDYAFKVISSPFSVGATPEYLYGYYFMQSISSMVPVIALNPQKGERILDMCAAPGGKTTHIAQLMNNEGMVFAVEVNKNRVRSLTSNINRMGLKNVVTMNTDSVNLKPEELGLFDKILLDAPCTGNAYKDSSRIKNRSDILFCSNRQKELIHTAIDLLKSGGELVYSTCSPEIEEDEEVISHIVNLRNDVELVKLDKNDYKGLNIEDAIIKGTLKILPPNEPFYIAKLKKL</sequence>
<dbReference type="PANTHER" id="PTHR22807">
    <property type="entry name" value="NOP2 YEAST -RELATED NOL1/NOP2/FMU SUN DOMAIN-CONTAINING"/>
    <property type="match status" value="1"/>
</dbReference>
<feature type="domain" description="SAM-dependent MTase RsmB/NOP-type" evidence="8">
    <location>
        <begin position="54"/>
        <end position="324"/>
    </location>
</feature>
<gene>
    <name evidence="9" type="ORF">J3E07_000906</name>
</gene>
<dbReference type="GO" id="GO:0003723">
    <property type="term" value="F:RNA binding"/>
    <property type="evidence" value="ECO:0007669"/>
    <property type="project" value="UniProtKB-UniRule"/>
</dbReference>
<dbReference type="PROSITE" id="PS51686">
    <property type="entry name" value="SAM_MT_RSMB_NOP"/>
    <property type="match status" value="1"/>
</dbReference>
<feature type="active site" description="Nucleophile" evidence="6">
    <location>
        <position position="262"/>
    </location>
</feature>
<dbReference type="Proteomes" id="UP000740329">
    <property type="component" value="Unassembled WGS sequence"/>
</dbReference>
<feature type="binding site" evidence="6">
    <location>
        <position position="168"/>
    </location>
    <ligand>
        <name>S-adenosyl-L-methionine</name>
        <dbReference type="ChEBI" id="CHEBI:59789"/>
    </ligand>
</feature>
<dbReference type="NCBIfam" id="TIGR00446">
    <property type="entry name" value="nop2p"/>
    <property type="match status" value="1"/>
</dbReference>
<evidence type="ECO:0000256" key="6">
    <source>
        <dbReference type="PROSITE-ProRule" id="PRU01023"/>
    </source>
</evidence>
<dbReference type="InterPro" id="IPR023267">
    <property type="entry name" value="RCMT"/>
</dbReference>
<feature type="binding site" evidence="6">
    <location>
        <begin position="144"/>
        <end position="150"/>
    </location>
    <ligand>
        <name>S-adenosyl-L-methionine</name>
        <dbReference type="ChEBI" id="CHEBI:59789"/>
    </ligand>
</feature>
<dbReference type="Gene3D" id="3.40.50.150">
    <property type="entry name" value="Vaccinia Virus protein VP39"/>
    <property type="match status" value="1"/>
</dbReference>
<dbReference type="InterPro" id="IPR049560">
    <property type="entry name" value="MeTrfase_RsmB-F_NOP2_cat"/>
</dbReference>
<accession>A0A8J7RFQ2</accession>
<comment type="caution">
    <text evidence="9">The sequence shown here is derived from an EMBL/GenBank/DDBJ whole genome shotgun (WGS) entry which is preliminary data.</text>
</comment>
<evidence type="ECO:0000256" key="5">
    <source>
        <dbReference type="ARBA" id="ARBA00022884"/>
    </source>
</evidence>
<dbReference type="SUPFAM" id="SSF53335">
    <property type="entry name" value="S-adenosyl-L-methionine-dependent methyltransferases"/>
    <property type="match status" value="1"/>
</dbReference>
<reference evidence="9" key="1">
    <citation type="submission" date="2021-03" db="EMBL/GenBank/DDBJ databases">
        <title>Genomic Encyclopedia of Type Strains, Phase IV (KMG-V): Genome sequencing to study the core and pangenomes of soil and plant-associated prokaryotes.</title>
        <authorList>
            <person name="Whitman W."/>
        </authorList>
    </citation>
    <scope>NUCLEOTIDE SEQUENCE</scope>
    <source>
        <strain evidence="9">C4</strain>
    </source>
</reference>
<dbReference type="EMBL" id="JAGGMV010000002">
    <property type="protein sequence ID" value="MBP2201494.1"/>
    <property type="molecule type" value="Genomic_DNA"/>
</dbReference>
<keyword evidence="4 6" id="KW-0949">S-adenosyl-L-methionine</keyword>
<keyword evidence="3 6" id="KW-0808">Transferase</keyword>
<name>A0A8J7RFQ2_METVO</name>
<evidence type="ECO:0000256" key="1">
    <source>
        <dbReference type="ARBA" id="ARBA00007494"/>
    </source>
</evidence>
<evidence type="ECO:0000313" key="9">
    <source>
        <dbReference type="EMBL" id="MBP2201494.1"/>
    </source>
</evidence>
<dbReference type="RefSeq" id="WP_245314866.1">
    <property type="nucleotide sequence ID" value="NZ_JAGGMV010000002.1"/>
</dbReference>
<evidence type="ECO:0000313" key="10">
    <source>
        <dbReference type="Proteomes" id="UP000740329"/>
    </source>
</evidence>
<comment type="similarity">
    <text evidence="1 6">Belongs to the class I-like SAM-binding methyltransferase superfamily. RsmB/NOP family.</text>
</comment>
<keyword evidence="5 6" id="KW-0694">RNA-binding</keyword>
<dbReference type="Gene3D" id="3.30.70.1170">
    <property type="entry name" value="Sun protein, domain 3"/>
    <property type="match status" value="1"/>
</dbReference>
<dbReference type="InterPro" id="IPR029063">
    <property type="entry name" value="SAM-dependent_MTases_sf"/>
</dbReference>
<dbReference type="PROSITE" id="PS01153">
    <property type="entry name" value="NOL1_NOP2_SUN"/>
    <property type="match status" value="1"/>
</dbReference>
<dbReference type="GO" id="GO:0016428">
    <property type="term" value="F:tRNA (cytidine-5-)-methyltransferase activity"/>
    <property type="evidence" value="ECO:0007669"/>
    <property type="project" value="TreeGrafter"/>
</dbReference>
<dbReference type="InterPro" id="IPR018314">
    <property type="entry name" value="RsmB/NOL1/NOP2-like_CS"/>
</dbReference>
<feature type="binding site" evidence="6">
    <location>
        <position position="195"/>
    </location>
    <ligand>
        <name>S-adenosyl-L-methionine</name>
        <dbReference type="ChEBI" id="CHEBI:59789"/>
    </ligand>
</feature>
<evidence type="ECO:0000256" key="7">
    <source>
        <dbReference type="SAM" id="MobiDB-lite"/>
    </source>
</evidence>
<evidence type="ECO:0000256" key="3">
    <source>
        <dbReference type="ARBA" id="ARBA00022679"/>
    </source>
</evidence>
<organism evidence="9 10">
    <name type="scientific">Methanococcus voltae</name>
    <dbReference type="NCBI Taxonomy" id="2188"/>
    <lineage>
        <taxon>Archaea</taxon>
        <taxon>Methanobacteriati</taxon>
        <taxon>Methanobacteriota</taxon>
        <taxon>Methanomada group</taxon>
        <taxon>Methanococci</taxon>
        <taxon>Methanococcales</taxon>
        <taxon>Methanococcaceae</taxon>
        <taxon>Methanococcus</taxon>
    </lineage>
</organism>
<evidence type="ECO:0000256" key="2">
    <source>
        <dbReference type="ARBA" id="ARBA00022603"/>
    </source>
</evidence>
<dbReference type="CDD" id="cd02440">
    <property type="entry name" value="AdoMet_MTases"/>
    <property type="match status" value="1"/>
</dbReference>
<dbReference type="PANTHER" id="PTHR22807:SF74">
    <property type="entry name" value="TRNA (CYTOSINE(48)-C(5))-METHYLTRANSFERASE"/>
    <property type="match status" value="1"/>
</dbReference>
<dbReference type="PRINTS" id="PR02008">
    <property type="entry name" value="RCMTFAMILY"/>
</dbReference>
<keyword evidence="2 6" id="KW-0489">Methyltransferase</keyword>
<dbReference type="InterPro" id="IPR011023">
    <property type="entry name" value="Nop2p"/>
</dbReference>
<dbReference type="Pfam" id="PF01189">
    <property type="entry name" value="Methyltr_RsmB-F"/>
    <property type="match status" value="1"/>
</dbReference>
<proteinExistence type="inferred from homology"/>
<evidence type="ECO:0000256" key="4">
    <source>
        <dbReference type="ARBA" id="ARBA00022691"/>
    </source>
</evidence>
<dbReference type="GO" id="GO:0030488">
    <property type="term" value="P:tRNA methylation"/>
    <property type="evidence" value="ECO:0007669"/>
    <property type="project" value="TreeGrafter"/>
</dbReference>
<feature type="binding site" evidence="6">
    <location>
        <position position="213"/>
    </location>
    <ligand>
        <name>S-adenosyl-L-methionine</name>
        <dbReference type="ChEBI" id="CHEBI:59789"/>
    </ligand>
</feature>
<evidence type="ECO:0000259" key="8">
    <source>
        <dbReference type="PROSITE" id="PS51686"/>
    </source>
</evidence>